<dbReference type="PANTHER" id="PTHR43586:SF8">
    <property type="entry name" value="CYSTEINE DESULFURASE 1, CHLOROPLASTIC"/>
    <property type="match status" value="1"/>
</dbReference>
<comment type="catalytic activity">
    <reaction evidence="6">
        <text>(sulfur carrier)-H + L-cysteine = (sulfur carrier)-SH + L-alanine</text>
        <dbReference type="Rhea" id="RHEA:43892"/>
        <dbReference type="Rhea" id="RHEA-COMP:14737"/>
        <dbReference type="Rhea" id="RHEA-COMP:14739"/>
        <dbReference type="ChEBI" id="CHEBI:29917"/>
        <dbReference type="ChEBI" id="CHEBI:35235"/>
        <dbReference type="ChEBI" id="CHEBI:57972"/>
        <dbReference type="ChEBI" id="CHEBI:64428"/>
        <dbReference type="EC" id="2.8.1.7"/>
    </reaction>
</comment>
<reference evidence="8 9" key="1">
    <citation type="submission" date="2019-08" db="EMBL/GenBank/DDBJ databases">
        <authorList>
            <person name="Liang Q."/>
        </authorList>
    </citation>
    <scope>NUCLEOTIDE SEQUENCE [LARGE SCALE GENOMIC DNA]</scope>
    <source>
        <strain evidence="8 9">V1718</strain>
    </source>
</reference>
<accession>A0A5B8XXZ0</accession>
<gene>
    <name evidence="8" type="ORF">FRD01_02705</name>
</gene>
<protein>
    <recommendedName>
        <fullName evidence="3">cysteine desulfurase</fullName>
        <ecNumber evidence="3">2.8.1.7</ecNumber>
    </recommendedName>
</protein>
<dbReference type="Gene3D" id="3.90.1150.10">
    <property type="entry name" value="Aspartate Aminotransferase, domain 1"/>
    <property type="match status" value="1"/>
</dbReference>
<name>A0A5B8XXZ0_9DELT</name>
<evidence type="ECO:0000256" key="5">
    <source>
        <dbReference type="ARBA" id="ARBA00022898"/>
    </source>
</evidence>
<keyword evidence="9" id="KW-1185">Reference proteome</keyword>
<dbReference type="GO" id="GO:0030170">
    <property type="term" value="F:pyridoxal phosphate binding"/>
    <property type="evidence" value="ECO:0007669"/>
    <property type="project" value="InterPro"/>
</dbReference>
<dbReference type="AlphaFoldDB" id="A0A5B8XXZ0"/>
<dbReference type="PANTHER" id="PTHR43586">
    <property type="entry name" value="CYSTEINE DESULFURASE"/>
    <property type="match status" value="1"/>
</dbReference>
<dbReference type="Proteomes" id="UP000321595">
    <property type="component" value="Chromosome"/>
</dbReference>
<dbReference type="InterPro" id="IPR015424">
    <property type="entry name" value="PyrdxlP-dep_Trfase"/>
</dbReference>
<feature type="domain" description="Aminotransferase class V" evidence="7">
    <location>
        <begin position="24"/>
        <end position="392"/>
    </location>
</feature>
<dbReference type="SUPFAM" id="SSF53383">
    <property type="entry name" value="PLP-dependent transferases"/>
    <property type="match status" value="1"/>
</dbReference>
<dbReference type="NCBIfam" id="TIGR01979">
    <property type="entry name" value="sufS"/>
    <property type="match status" value="1"/>
</dbReference>
<dbReference type="InterPro" id="IPR015422">
    <property type="entry name" value="PyrdxlP-dep_Trfase_small"/>
</dbReference>
<keyword evidence="5" id="KW-0663">Pyridoxal phosphate</keyword>
<comment type="similarity">
    <text evidence="2">Belongs to the class-V pyridoxal-phosphate-dependent aminotransferase family. Csd subfamily.</text>
</comment>
<evidence type="ECO:0000313" key="8">
    <source>
        <dbReference type="EMBL" id="QED30274.1"/>
    </source>
</evidence>
<dbReference type="Gene3D" id="3.40.640.10">
    <property type="entry name" value="Type I PLP-dependent aspartate aminotransferase-like (Major domain)"/>
    <property type="match status" value="1"/>
</dbReference>
<dbReference type="InterPro" id="IPR000192">
    <property type="entry name" value="Aminotrans_V_dom"/>
</dbReference>
<dbReference type="EC" id="2.8.1.7" evidence="3"/>
<dbReference type="InterPro" id="IPR015421">
    <property type="entry name" value="PyrdxlP-dep_Trfase_major"/>
</dbReference>
<dbReference type="OrthoDB" id="9808002at2"/>
<sequence length="405" mass="44875">MDWERVRKDFPILDQKVHGKRLAFLDNAASSHVPEPVLERLLTYQRTEHSNIHRGVHALSQRATDAFEGVRTKVKDFINAREDREIVFVRGATEGINLVMHGYGRKYLKAGDEVVITTMEHHANIVPWQMLRDEKGIVLKVVPITDDGRIEEDAFVEALSERTRLVGLVHVSNSLGTINDVKRLVSLAHQRDIPVLVDGCQATPHMKVDVQDLDADFYVFSGHKMCAPTGSGVLYGKASWLERMQPFMGGGDMILSVSFEKTTYNQIPHKFEAGTPAILPVVGLGAAIDYLETIGMDRIAEREASLGDYALGRLKALEGVRVFGPDKDRASVYSFGISDVHPHDIGTILDQAGVAIRAGHHCTQPLMKRLGVPATARASVAFYNNEEDVDQLVGAIEHVREIFGV</sequence>
<evidence type="ECO:0000259" key="7">
    <source>
        <dbReference type="Pfam" id="PF00266"/>
    </source>
</evidence>
<dbReference type="InterPro" id="IPR016454">
    <property type="entry name" value="Cysteine_dSase"/>
</dbReference>
<dbReference type="InterPro" id="IPR010970">
    <property type="entry name" value="Cys_dSase_SufS"/>
</dbReference>
<proteinExistence type="inferred from homology"/>
<dbReference type="Pfam" id="PF00266">
    <property type="entry name" value="Aminotran_5"/>
    <property type="match status" value="1"/>
</dbReference>
<dbReference type="GO" id="GO:0006534">
    <property type="term" value="P:cysteine metabolic process"/>
    <property type="evidence" value="ECO:0007669"/>
    <property type="project" value="InterPro"/>
</dbReference>
<dbReference type="KEGG" id="bbae:FRD01_02705"/>
<evidence type="ECO:0000313" key="9">
    <source>
        <dbReference type="Proteomes" id="UP000321595"/>
    </source>
</evidence>
<evidence type="ECO:0000256" key="6">
    <source>
        <dbReference type="ARBA" id="ARBA00050776"/>
    </source>
</evidence>
<evidence type="ECO:0000256" key="1">
    <source>
        <dbReference type="ARBA" id="ARBA00001933"/>
    </source>
</evidence>
<dbReference type="PIRSF" id="PIRSF005572">
    <property type="entry name" value="NifS"/>
    <property type="match status" value="1"/>
</dbReference>
<evidence type="ECO:0000256" key="3">
    <source>
        <dbReference type="ARBA" id="ARBA00012239"/>
    </source>
</evidence>
<evidence type="ECO:0000256" key="2">
    <source>
        <dbReference type="ARBA" id="ARBA00010447"/>
    </source>
</evidence>
<keyword evidence="4" id="KW-0808">Transferase</keyword>
<comment type="cofactor">
    <cofactor evidence="1">
        <name>pyridoxal 5'-phosphate</name>
        <dbReference type="ChEBI" id="CHEBI:597326"/>
    </cofactor>
</comment>
<dbReference type="EMBL" id="CP042467">
    <property type="protein sequence ID" value="QED30274.1"/>
    <property type="molecule type" value="Genomic_DNA"/>
</dbReference>
<dbReference type="GO" id="GO:0031071">
    <property type="term" value="F:cysteine desulfurase activity"/>
    <property type="evidence" value="ECO:0007669"/>
    <property type="project" value="UniProtKB-EC"/>
</dbReference>
<dbReference type="CDD" id="cd06453">
    <property type="entry name" value="SufS_like"/>
    <property type="match status" value="1"/>
</dbReference>
<organism evidence="8 9">
    <name type="scientific">Microvenator marinus</name>
    <dbReference type="NCBI Taxonomy" id="2600177"/>
    <lineage>
        <taxon>Bacteria</taxon>
        <taxon>Deltaproteobacteria</taxon>
        <taxon>Bradymonadales</taxon>
        <taxon>Microvenatoraceae</taxon>
        <taxon>Microvenator</taxon>
    </lineage>
</organism>
<evidence type="ECO:0000256" key="4">
    <source>
        <dbReference type="ARBA" id="ARBA00022679"/>
    </source>
</evidence>